<dbReference type="AlphaFoldDB" id="A0A2I0KJ49"/>
<evidence type="ECO:0000313" key="1">
    <source>
        <dbReference type="EMBL" id="PKI68223.1"/>
    </source>
</evidence>
<accession>A0A2I0KJ49</accession>
<organism evidence="1 2">
    <name type="scientific">Punica granatum</name>
    <name type="common">Pomegranate</name>
    <dbReference type="NCBI Taxonomy" id="22663"/>
    <lineage>
        <taxon>Eukaryota</taxon>
        <taxon>Viridiplantae</taxon>
        <taxon>Streptophyta</taxon>
        <taxon>Embryophyta</taxon>
        <taxon>Tracheophyta</taxon>
        <taxon>Spermatophyta</taxon>
        <taxon>Magnoliopsida</taxon>
        <taxon>eudicotyledons</taxon>
        <taxon>Gunneridae</taxon>
        <taxon>Pentapetalae</taxon>
        <taxon>rosids</taxon>
        <taxon>malvids</taxon>
        <taxon>Myrtales</taxon>
        <taxon>Lythraceae</taxon>
        <taxon>Punica</taxon>
    </lineage>
</organism>
<gene>
    <name evidence="1" type="ORF">CRG98_011359</name>
</gene>
<name>A0A2I0KJ49_PUNGR</name>
<evidence type="ECO:0000313" key="2">
    <source>
        <dbReference type="Proteomes" id="UP000233551"/>
    </source>
</evidence>
<keyword evidence="2" id="KW-1185">Reference proteome</keyword>
<protein>
    <submittedName>
        <fullName evidence="1">Uncharacterized protein</fullName>
    </submittedName>
</protein>
<dbReference type="EMBL" id="PGOL01000566">
    <property type="protein sequence ID" value="PKI68223.1"/>
    <property type="molecule type" value="Genomic_DNA"/>
</dbReference>
<reference evidence="1 2" key="1">
    <citation type="submission" date="2017-11" db="EMBL/GenBank/DDBJ databases">
        <title>De-novo sequencing of pomegranate (Punica granatum L.) genome.</title>
        <authorList>
            <person name="Akparov Z."/>
            <person name="Amiraslanov A."/>
            <person name="Hajiyeva S."/>
            <person name="Abbasov M."/>
            <person name="Kaur K."/>
            <person name="Hamwieh A."/>
            <person name="Solovyev V."/>
            <person name="Salamov A."/>
            <person name="Braich B."/>
            <person name="Kosarev P."/>
            <person name="Mahmoud A."/>
            <person name="Hajiyev E."/>
            <person name="Babayeva S."/>
            <person name="Izzatullayeva V."/>
            <person name="Mammadov A."/>
            <person name="Mammadov A."/>
            <person name="Sharifova S."/>
            <person name="Ojaghi J."/>
            <person name="Eynullazada K."/>
            <person name="Bayramov B."/>
            <person name="Abdulazimova A."/>
            <person name="Shahmuradov I."/>
        </authorList>
    </citation>
    <scope>NUCLEOTIDE SEQUENCE [LARGE SCALE GENOMIC DNA]</scope>
    <source>
        <strain evidence="2">cv. AG2017</strain>
        <tissue evidence="1">Leaf</tissue>
    </source>
</reference>
<sequence length="144" mass="15563">MPVGPTGCPRADAIQADPSLFAPNDHHFHLRGSLKSREPSTLHKNSIGNHRGDVRPETCPVGSVHEHALFCVFFAGLYGLTQVSFYQTTTTATSEGLLGVGSRRPFSKIPPGASGRAVSFRTAQSDQRAYFESVQAKTARNPIQ</sequence>
<comment type="caution">
    <text evidence="1">The sequence shown here is derived from an EMBL/GenBank/DDBJ whole genome shotgun (WGS) entry which is preliminary data.</text>
</comment>
<dbReference type="Proteomes" id="UP000233551">
    <property type="component" value="Unassembled WGS sequence"/>
</dbReference>
<proteinExistence type="predicted"/>